<evidence type="ECO:0000313" key="2">
    <source>
        <dbReference type="EMBL" id="AFU70106.1"/>
    </source>
</evidence>
<dbReference type="NCBIfam" id="TIGR04183">
    <property type="entry name" value="Por_Secre_tail"/>
    <property type="match status" value="1"/>
</dbReference>
<reference evidence="2" key="1">
    <citation type="submission" date="2006-03" db="EMBL/GenBank/DDBJ databases">
        <authorList>
            <person name="Bowman J."/>
            <person name="Ferriera S."/>
            <person name="Johnson J."/>
            <person name="Kravitz S."/>
            <person name="Halpern A."/>
            <person name="Remington K."/>
            <person name="Beeson K."/>
            <person name="Tran B."/>
            <person name="Rogers Y.-H."/>
            <person name="Friedman R."/>
            <person name="Venter J.C."/>
        </authorList>
    </citation>
    <scope>NUCLEOTIDE SEQUENCE [LARGE SCALE GENOMIC DNA]</scope>
    <source>
        <strain evidence="2">ATCC 700755</strain>
    </source>
</reference>
<dbReference type="KEGG" id="ptq:P700755_003482"/>
<name>K4IM17_PSYTT</name>
<dbReference type="InterPro" id="IPR026444">
    <property type="entry name" value="Secre_tail"/>
</dbReference>
<dbReference type="STRING" id="313595.P700755_003482"/>
<evidence type="ECO:0000256" key="1">
    <source>
        <dbReference type="ARBA" id="ARBA00022729"/>
    </source>
</evidence>
<accession>K4IM17</accession>
<reference evidence="2" key="2">
    <citation type="submission" date="2012-09" db="EMBL/GenBank/DDBJ databases">
        <title>The complete sequence of Psychroflexus torquis an extreme psychrophile from sea-ice that is stimulated by light.</title>
        <authorList>
            <person name="Feng S."/>
            <person name="Powell S.M."/>
            <person name="Bowman J.P."/>
        </authorList>
    </citation>
    <scope>NUCLEOTIDE SEQUENCE [LARGE SCALE GENOMIC DNA]</scope>
    <source>
        <strain evidence="2">ATCC 700755</strain>
    </source>
</reference>
<keyword evidence="3" id="KW-1185">Reference proteome</keyword>
<organism evidence="2 3">
    <name type="scientific">Psychroflexus torquis (strain ATCC 700755 / CIP 106069 / ACAM 623)</name>
    <dbReference type="NCBI Taxonomy" id="313595"/>
    <lineage>
        <taxon>Bacteria</taxon>
        <taxon>Pseudomonadati</taxon>
        <taxon>Bacteroidota</taxon>
        <taxon>Flavobacteriia</taxon>
        <taxon>Flavobacteriales</taxon>
        <taxon>Flavobacteriaceae</taxon>
        <taxon>Psychroflexus</taxon>
    </lineage>
</organism>
<dbReference type="HOGENOM" id="CLU_490841_0_0_10"/>
<proteinExistence type="predicted"/>
<dbReference type="Proteomes" id="UP000008514">
    <property type="component" value="Chromosome"/>
</dbReference>
<dbReference type="SUPFAM" id="SSF69304">
    <property type="entry name" value="Tricorn protease N-terminal domain"/>
    <property type="match status" value="1"/>
</dbReference>
<keyword evidence="1" id="KW-0732">Signal</keyword>
<dbReference type="EMBL" id="CP003879">
    <property type="protein sequence ID" value="AFU70106.1"/>
    <property type="molecule type" value="Genomic_DNA"/>
</dbReference>
<protein>
    <submittedName>
        <fullName evidence="2">Secreted protein with Por secretion system C-terminal sorting domain</fullName>
    </submittedName>
</protein>
<evidence type="ECO:0000313" key="3">
    <source>
        <dbReference type="Proteomes" id="UP000008514"/>
    </source>
</evidence>
<gene>
    <name evidence="2" type="ordered locus">P700755_003482</name>
</gene>
<dbReference type="eggNOG" id="COG1520">
    <property type="taxonomic scope" value="Bacteria"/>
</dbReference>
<sequence>MFAKNYTMKHIYLLSMLMIISIGLRAQVILEADINSGIENSGPTNLTNFNDELIFRATNGDSDNGGSGRELFRFTTDGSASLITDLRPEGSSSPNNLVVYNNKLFFTAFDTNKGGVDLFSYNGTSANSEGLYPNQFSGLFNPIVAYGKIYFVGFDSNFTPNKFIEYDGTTGGEVSGSGSESVVGGNFIDYNNGFLLYMASDNLDVGIELFFYDLDSSEFSLIKDIDEGTGSSSISEFIKLDGDVYFEAESQVWKTNGSNEGTVLIESIANAGIDNTRAFFAWNGDLYFEGDAGSGDQLWKYNPQNELVIQLSNNTGENMNHDPGDYIVFDGFIYYSAEDETDSETHLWRTNGTNVEQLNETFIDVSELEIFDNRIFFRANEEGITGNELFSFDPNTLSIQSENPFAELKLYPNPTQDLVRFTNNLNGVEYNLYNLKGQLIDNGVIENNSINLSSFKGTLILNVTIDQKQKSFKIISN</sequence>
<dbReference type="AlphaFoldDB" id="K4IM17"/>